<dbReference type="EMBL" id="GEZM01029324">
    <property type="protein sequence ID" value="JAV86113.1"/>
    <property type="molecule type" value="Transcribed_RNA"/>
</dbReference>
<evidence type="ECO:0000313" key="1">
    <source>
        <dbReference type="EMBL" id="JAV86113.1"/>
    </source>
</evidence>
<name>A0A1Y1MK49_PHOPY</name>
<protein>
    <submittedName>
        <fullName evidence="1">Uncharacterized protein</fullName>
    </submittedName>
</protein>
<proteinExistence type="predicted"/>
<organism evidence="1">
    <name type="scientific">Photinus pyralis</name>
    <name type="common">Common eastern firefly</name>
    <name type="synonym">Lampyris pyralis</name>
    <dbReference type="NCBI Taxonomy" id="7054"/>
    <lineage>
        <taxon>Eukaryota</taxon>
        <taxon>Metazoa</taxon>
        <taxon>Ecdysozoa</taxon>
        <taxon>Arthropoda</taxon>
        <taxon>Hexapoda</taxon>
        <taxon>Insecta</taxon>
        <taxon>Pterygota</taxon>
        <taxon>Neoptera</taxon>
        <taxon>Endopterygota</taxon>
        <taxon>Coleoptera</taxon>
        <taxon>Polyphaga</taxon>
        <taxon>Elateriformia</taxon>
        <taxon>Elateroidea</taxon>
        <taxon>Lampyridae</taxon>
        <taxon>Lampyrinae</taxon>
        <taxon>Photinus</taxon>
    </lineage>
</organism>
<sequence length="131" mass="14581">MILSSNGSMMKSISCSNSEHERFNSTARNWSMSMFPLITKYPSNGLHKLHIAKVGSNVEACFIGDTPRAKCLIRIRLRADNGSEEVHPPLCTLCLAIVDIEQAQRNLDIAHPQLIRLVELGRSAKPIGRRV</sequence>
<accession>A0A1Y1MK49</accession>
<reference evidence="1" key="1">
    <citation type="journal article" date="2016" name="Sci. Rep.">
        <title>Molecular characterization of firefly nuptial gifts: a multi-omics approach sheds light on postcopulatory sexual selection.</title>
        <authorList>
            <person name="Al-Wathiqui N."/>
            <person name="Fallon T.R."/>
            <person name="South A."/>
            <person name="Weng J.K."/>
            <person name="Lewis S.M."/>
        </authorList>
    </citation>
    <scope>NUCLEOTIDE SEQUENCE</scope>
</reference>
<dbReference type="AlphaFoldDB" id="A0A1Y1MK49"/>